<sequence>MKRFTVRLSPEAQTDLVSIHANIVQKTGSVITADRYIERISIFLNSFDVFPERGTVRNEIRTGLRIVGFERSASVAFIVEEESVIVLGIAPKGRQVSLGDDTD</sequence>
<proteinExistence type="predicted"/>
<accession>A0ABX3PHK8</accession>
<dbReference type="Proteomes" id="UP000192652">
    <property type="component" value="Unassembled WGS sequence"/>
</dbReference>
<keyword evidence="3" id="KW-1185">Reference proteome</keyword>
<dbReference type="InterPro" id="IPR035093">
    <property type="entry name" value="RelE/ParE_toxin_dom_sf"/>
</dbReference>
<evidence type="ECO:0000313" key="2">
    <source>
        <dbReference type="EMBL" id="OQP87622.1"/>
    </source>
</evidence>
<evidence type="ECO:0000313" key="3">
    <source>
        <dbReference type="Proteomes" id="UP000192652"/>
    </source>
</evidence>
<keyword evidence="1" id="KW-1277">Toxin-antitoxin system</keyword>
<dbReference type="EMBL" id="MSPX01000002">
    <property type="protein sequence ID" value="OQP87622.1"/>
    <property type="molecule type" value="Genomic_DNA"/>
</dbReference>
<name>A0ABX3PHK8_9HYPH</name>
<reference evidence="2 3" key="1">
    <citation type="journal article" date="2017" name="Antonie Van Leeuwenhoek">
        <title>Rhizobium rhizosphaerae sp. nov., a novel species isolated from rice rhizosphere.</title>
        <authorList>
            <person name="Zhao J.J."/>
            <person name="Zhang J."/>
            <person name="Zhang R.J."/>
            <person name="Zhang C.W."/>
            <person name="Yin H.Q."/>
            <person name="Zhang X.X."/>
        </authorList>
    </citation>
    <scope>NUCLEOTIDE SEQUENCE [LARGE SCALE GENOMIC DNA]</scope>
    <source>
        <strain evidence="2 3">RD15</strain>
    </source>
</reference>
<organism evidence="2 3">
    <name type="scientific">Xaviernesmea rhizosphaerae</name>
    <dbReference type="NCBI Taxonomy" id="1672749"/>
    <lineage>
        <taxon>Bacteria</taxon>
        <taxon>Pseudomonadati</taxon>
        <taxon>Pseudomonadota</taxon>
        <taxon>Alphaproteobacteria</taxon>
        <taxon>Hyphomicrobiales</taxon>
        <taxon>Rhizobiaceae</taxon>
        <taxon>Rhizobium/Agrobacterium group</taxon>
        <taxon>Xaviernesmea</taxon>
    </lineage>
</organism>
<evidence type="ECO:0000256" key="1">
    <source>
        <dbReference type="ARBA" id="ARBA00022649"/>
    </source>
</evidence>
<dbReference type="Gene3D" id="3.30.2310.20">
    <property type="entry name" value="RelE-like"/>
    <property type="match status" value="1"/>
</dbReference>
<comment type="caution">
    <text evidence="2">The sequence shown here is derived from an EMBL/GenBank/DDBJ whole genome shotgun (WGS) entry which is preliminary data.</text>
</comment>
<protein>
    <submittedName>
        <fullName evidence="2">Plasmid stabilization protein</fullName>
    </submittedName>
</protein>
<gene>
    <name evidence="2" type="ORF">BTR14_03385</name>
</gene>
<dbReference type="RefSeq" id="WP_081173814.1">
    <property type="nucleotide sequence ID" value="NZ_MSPX01000002.1"/>
</dbReference>
<dbReference type="InterPro" id="IPR007712">
    <property type="entry name" value="RelE/ParE_toxin"/>
</dbReference>
<dbReference type="Pfam" id="PF05016">
    <property type="entry name" value="ParE_toxin"/>
    <property type="match status" value="1"/>
</dbReference>